<accession>A0ACC3NY91</accession>
<keyword evidence="2" id="KW-1185">Reference proteome</keyword>
<protein>
    <submittedName>
        <fullName evidence="1">Uncharacterized protein</fullName>
    </submittedName>
</protein>
<evidence type="ECO:0000313" key="1">
    <source>
        <dbReference type="EMBL" id="KAK3724865.1"/>
    </source>
</evidence>
<proteinExistence type="predicted"/>
<reference evidence="1" key="1">
    <citation type="submission" date="2023-07" db="EMBL/GenBank/DDBJ databases">
        <title>Black Yeasts Isolated from many extreme environments.</title>
        <authorList>
            <person name="Coleine C."/>
            <person name="Stajich J.E."/>
            <person name="Selbmann L."/>
        </authorList>
    </citation>
    <scope>NUCLEOTIDE SEQUENCE</scope>
    <source>
        <strain evidence="1">CCFEE 5714</strain>
    </source>
</reference>
<sequence length="355" mass="39369">MKLSHRTHSSREKHHRSLKASKSTQTHDPVHSADGRHTAVKGHDTDNGFKPIDKLLHEPTATPNTRLKDKTPSKTEILQQDTVHPTSSTITITSPVSRNTSAVDGTALSNQHPPVPPDFTSREWKWAGGMIAFVVLILLIAFLPKLYYGSRDWIRVKRHGHSKIKVVEREYSYETKQKSLLPNARSVYDPRTGDFVVEGSVRPGTYAVGDRLARPPSAHQRQRSSVSFQLETALVASVIEMDSTTIIAIAAILVSAILAGILGFIHIYCRISSWHKDDHSKQGASGEADLDCEAAWSENSPTLTNSSSSDGYRKSLYEERIAEGCEEEFRALLERQQLSEKTAPDLDTKGRSRGA</sequence>
<evidence type="ECO:0000313" key="2">
    <source>
        <dbReference type="Proteomes" id="UP001281147"/>
    </source>
</evidence>
<organism evidence="1 2">
    <name type="scientific">Vermiconidia calcicola</name>
    <dbReference type="NCBI Taxonomy" id="1690605"/>
    <lineage>
        <taxon>Eukaryota</taxon>
        <taxon>Fungi</taxon>
        <taxon>Dikarya</taxon>
        <taxon>Ascomycota</taxon>
        <taxon>Pezizomycotina</taxon>
        <taxon>Dothideomycetes</taxon>
        <taxon>Dothideomycetidae</taxon>
        <taxon>Mycosphaerellales</taxon>
        <taxon>Extremaceae</taxon>
        <taxon>Vermiconidia</taxon>
    </lineage>
</organism>
<name>A0ACC3NY91_9PEZI</name>
<dbReference type="Proteomes" id="UP001281147">
    <property type="component" value="Unassembled WGS sequence"/>
</dbReference>
<dbReference type="EMBL" id="JAUTXU010000004">
    <property type="protein sequence ID" value="KAK3724865.1"/>
    <property type="molecule type" value="Genomic_DNA"/>
</dbReference>
<comment type="caution">
    <text evidence="1">The sequence shown here is derived from an EMBL/GenBank/DDBJ whole genome shotgun (WGS) entry which is preliminary data.</text>
</comment>
<gene>
    <name evidence="1" type="ORF">LTR37_000913</name>
</gene>